<feature type="compositionally biased region" description="Low complexity" evidence="13">
    <location>
        <begin position="71"/>
        <end position="92"/>
    </location>
</feature>
<dbReference type="CDD" id="cd17300">
    <property type="entry name" value="PIPKc_PIKfyve"/>
    <property type="match status" value="1"/>
</dbReference>
<feature type="domain" description="FYVE-type" evidence="14">
    <location>
        <begin position="261"/>
        <end position="321"/>
    </location>
</feature>
<dbReference type="SMART" id="SM00064">
    <property type="entry name" value="FYVE"/>
    <property type="match status" value="1"/>
</dbReference>
<dbReference type="InterPro" id="IPR011011">
    <property type="entry name" value="Znf_FYVE_PHD"/>
</dbReference>
<dbReference type="InterPro" id="IPR013083">
    <property type="entry name" value="Znf_RING/FYVE/PHD"/>
</dbReference>
<dbReference type="Pfam" id="PF00118">
    <property type="entry name" value="Cpn60_TCP1"/>
    <property type="match status" value="1"/>
</dbReference>
<keyword evidence="6 11" id="KW-0863">Zinc-finger</keyword>
<feature type="compositionally biased region" description="Polar residues" evidence="13">
    <location>
        <begin position="1487"/>
        <end position="1522"/>
    </location>
</feature>
<evidence type="ECO:0000256" key="1">
    <source>
        <dbReference type="ARBA" id="ARBA00000768"/>
    </source>
</evidence>
<keyword evidence="17" id="KW-1185">Reference proteome</keyword>
<feature type="compositionally biased region" description="Polar residues" evidence="13">
    <location>
        <begin position="486"/>
        <end position="500"/>
    </location>
</feature>
<feature type="compositionally biased region" description="Low complexity" evidence="13">
    <location>
        <begin position="1473"/>
        <end position="1486"/>
    </location>
</feature>
<feature type="compositionally biased region" description="Acidic residues" evidence="13">
    <location>
        <begin position="1801"/>
        <end position="1820"/>
    </location>
</feature>
<dbReference type="CDD" id="cd15725">
    <property type="entry name" value="FYVE_PIKfyve_Fab1"/>
    <property type="match status" value="1"/>
</dbReference>
<comment type="catalytic activity">
    <reaction evidence="1">
        <text>a 1,2-diacyl-sn-glycero-3-phospho-(1D-myo-inositol-3-phosphate) + ATP = a 1,2-diacyl-sn-glycero-3-phospho-(1D-myo-inositol-3,5-bisphosphate) + ADP + H(+)</text>
        <dbReference type="Rhea" id="RHEA:13609"/>
        <dbReference type="ChEBI" id="CHEBI:15378"/>
        <dbReference type="ChEBI" id="CHEBI:30616"/>
        <dbReference type="ChEBI" id="CHEBI:57923"/>
        <dbReference type="ChEBI" id="CHEBI:58088"/>
        <dbReference type="ChEBI" id="CHEBI:456216"/>
        <dbReference type="EC" id="2.7.1.150"/>
    </reaction>
</comment>
<dbReference type="InterPro" id="IPR002423">
    <property type="entry name" value="Cpn60/GroEL/TCP-1"/>
</dbReference>
<dbReference type="InParanoid" id="A0A165ES64"/>
<dbReference type="PANTHER" id="PTHR45748">
    <property type="entry name" value="1-PHOSPHATIDYLINOSITOL 3-PHOSPHATE 5-KINASE-RELATED"/>
    <property type="match status" value="1"/>
</dbReference>
<dbReference type="GO" id="GO:0000285">
    <property type="term" value="F:1-phosphatidylinositol-3-phosphate 5-kinase activity"/>
    <property type="evidence" value="ECO:0007669"/>
    <property type="project" value="UniProtKB-EC"/>
</dbReference>
<reference evidence="16 17" key="1">
    <citation type="journal article" date="2016" name="Mol. Biol. Evol.">
        <title>Comparative Genomics of Early-Diverging Mushroom-Forming Fungi Provides Insights into the Origins of Lignocellulose Decay Capabilities.</title>
        <authorList>
            <person name="Nagy L.G."/>
            <person name="Riley R."/>
            <person name="Tritt A."/>
            <person name="Adam C."/>
            <person name="Daum C."/>
            <person name="Floudas D."/>
            <person name="Sun H."/>
            <person name="Yadav J.S."/>
            <person name="Pangilinan J."/>
            <person name="Larsson K.H."/>
            <person name="Matsuura K."/>
            <person name="Barry K."/>
            <person name="Labutti K."/>
            <person name="Kuo R."/>
            <person name="Ohm R.A."/>
            <person name="Bhattacharya S.S."/>
            <person name="Shirouzu T."/>
            <person name="Yoshinaga Y."/>
            <person name="Martin F.M."/>
            <person name="Grigoriev I.V."/>
            <person name="Hibbett D.S."/>
        </authorList>
    </citation>
    <scope>NUCLEOTIDE SEQUENCE [LARGE SCALE GENOMIC DNA]</scope>
    <source>
        <strain evidence="16 17">HHB12733</strain>
    </source>
</reference>
<keyword evidence="4" id="KW-0479">Metal-binding</keyword>
<evidence type="ECO:0000256" key="5">
    <source>
        <dbReference type="ARBA" id="ARBA00022741"/>
    </source>
</evidence>
<dbReference type="Pfam" id="PF01504">
    <property type="entry name" value="PIP5K"/>
    <property type="match status" value="1"/>
</dbReference>
<dbReference type="InterPro" id="IPR000306">
    <property type="entry name" value="Znf_FYVE"/>
</dbReference>
<dbReference type="Gene3D" id="3.30.810.10">
    <property type="entry name" value="2-Layer Sandwich"/>
    <property type="match status" value="1"/>
</dbReference>
<dbReference type="GO" id="GO:0008270">
    <property type="term" value="F:zinc ion binding"/>
    <property type="evidence" value="ECO:0007669"/>
    <property type="project" value="UniProtKB-KW"/>
</dbReference>
<dbReference type="FunFam" id="3.30.810.10:FF:000001">
    <property type="entry name" value="1-phosphatidylinositol 3-phosphate 5-kinase FAB1"/>
    <property type="match status" value="1"/>
</dbReference>
<dbReference type="SUPFAM" id="SSF56104">
    <property type="entry name" value="SAICAR synthase-like"/>
    <property type="match status" value="1"/>
</dbReference>
<feature type="region of interest" description="Disordered" evidence="13">
    <location>
        <begin position="2312"/>
        <end position="2333"/>
    </location>
</feature>
<organism evidence="16 17">
    <name type="scientific">Calocera cornea HHB12733</name>
    <dbReference type="NCBI Taxonomy" id="1353952"/>
    <lineage>
        <taxon>Eukaryota</taxon>
        <taxon>Fungi</taxon>
        <taxon>Dikarya</taxon>
        <taxon>Basidiomycota</taxon>
        <taxon>Agaricomycotina</taxon>
        <taxon>Dacrymycetes</taxon>
        <taxon>Dacrymycetales</taxon>
        <taxon>Dacrymycetaceae</taxon>
        <taxon>Calocera</taxon>
    </lineage>
</organism>
<dbReference type="GO" id="GO:0046854">
    <property type="term" value="P:phosphatidylinositol phosphate biosynthetic process"/>
    <property type="evidence" value="ECO:0007669"/>
    <property type="project" value="TreeGrafter"/>
</dbReference>
<dbReference type="InterPro" id="IPR044769">
    <property type="entry name" value="PIKfyve_PIPKc"/>
</dbReference>
<dbReference type="Gene3D" id="3.30.800.10">
    <property type="entry name" value="Phosphatidylinositol Phosphate Kinase II Beta"/>
    <property type="match status" value="1"/>
</dbReference>
<dbReference type="FunFam" id="3.50.7.10:FF:000007">
    <property type="entry name" value="1-phosphatidylinositol 3-phosphate 5-kinase isoform X1"/>
    <property type="match status" value="1"/>
</dbReference>
<dbReference type="FunCoup" id="A0A165ES64">
    <property type="interactions" value="562"/>
</dbReference>
<evidence type="ECO:0000259" key="15">
    <source>
        <dbReference type="PROSITE" id="PS51455"/>
    </source>
</evidence>
<feature type="compositionally biased region" description="Polar residues" evidence="13">
    <location>
        <begin position="133"/>
        <end position="143"/>
    </location>
</feature>
<evidence type="ECO:0000313" key="16">
    <source>
        <dbReference type="EMBL" id="KZT55422.1"/>
    </source>
</evidence>
<feature type="compositionally biased region" description="Pro residues" evidence="13">
    <location>
        <begin position="117"/>
        <end position="127"/>
    </location>
</feature>
<dbReference type="Pfam" id="PF01363">
    <property type="entry name" value="FYVE"/>
    <property type="match status" value="1"/>
</dbReference>
<name>A0A165ES64_9BASI</name>
<dbReference type="GO" id="GO:0000329">
    <property type="term" value="C:fungal-type vacuole membrane"/>
    <property type="evidence" value="ECO:0007669"/>
    <property type="project" value="TreeGrafter"/>
</dbReference>
<gene>
    <name evidence="16" type="ORF">CALCODRAFT_353571</name>
</gene>
<dbReference type="Gene3D" id="3.50.7.10">
    <property type="entry name" value="GroEL"/>
    <property type="match status" value="1"/>
</dbReference>
<feature type="compositionally biased region" description="Low complexity" evidence="13">
    <location>
        <begin position="1453"/>
        <end position="1466"/>
    </location>
</feature>
<feature type="region of interest" description="Disordered" evidence="13">
    <location>
        <begin position="179"/>
        <end position="198"/>
    </location>
</feature>
<dbReference type="SMART" id="SM00330">
    <property type="entry name" value="PIPKc"/>
    <property type="match status" value="1"/>
</dbReference>
<evidence type="ECO:0000313" key="17">
    <source>
        <dbReference type="Proteomes" id="UP000076842"/>
    </source>
</evidence>
<feature type="compositionally biased region" description="Polar residues" evidence="13">
    <location>
        <begin position="1534"/>
        <end position="1544"/>
    </location>
</feature>
<dbReference type="SUPFAM" id="SSF57903">
    <property type="entry name" value="FYVE/PHD zinc finger"/>
    <property type="match status" value="1"/>
</dbReference>
<feature type="compositionally biased region" description="Basic and acidic residues" evidence="13">
    <location>
        <begin position="1618"/>
        <end position="1629"/>
    </location>
</feature>
<feature type="region of interest" description="Disordered" evidence="13">
    <location>
        <begin position="1794"/>
        <end position="1828"/>
    </location>
</feature>
<feature type="compositionally biased region" description="Basic and acidic residues" evidence="13">
    <location>
        <begin position="1523"/>
        <end position="1532"/>
    </location>
</feature>
<keyword evidence="5 12" id="KW-0547">Nucleotide-binding</keyword>
<dbReference type="PROSITE" id="PS50178">
    <property type="entry name" value="ZF_FYVE"/>
    <property type="match status" value="1"/>
</dbReference>
<dbReference type="GO" id="GO:0005524">
    <property type="term" value="F:ATP binding"/>
    <property type="evidence" value="ECO:0007669"/>
    <property type="project" value="UniProtKB-UniRule"/>
</dbReference>
<dbReference type="PANTHER" id="PTHR45748:SF7">
    <property type="entry name" value="1-PHOSPHATIDYLINOSITOL 3-PHOSPHATE 5-KINASE-RELATED"/>
    <property type="match status" value="1"/>
</dbReference>
<sequence length="2333" mass="258391">MQAAAAVPVLMSDTASLAAPSSSARSQRTTDDHDAMSLTTSNPFEEEQDYSSYQIVSRLMNKVKEAFVPSLGSGSPAMPSSPAQASLPSGSSTMTNLADPRLHVRSPSARPTALTSMPPPPNPPRVTSPPLSNPSRAKSPTPSTRAAFPIMQANPLPPLVSLTPVTSSVETTNVSATNVPGRILTHGHPHPRTIGSPPSTTSLYPIEATMHSIPGFPLADDARTVASVATNGAGLRRTESVSKVIRRIRGEGLSKTYWMEDEHCKECYDCKSVFTTWRRKHHCRICGQIFCSRCASNLIKASRFNAEGTVRVCNLCMRMLEEENAHSDDDDRRSISSLTPSLPTFHNHSVLDVPYLASIAERAGRERRLSDNSRQPITPPEGAEYAVDEIGLIGRMDGDGYYAGWEGWEREGEPVAPPFRRGFDDADEDKDPDLDRYMSTSIISPSPRLAQPDGSPNISHVPSSADASTPPPSAASLAIPIPDGSSPRQATGKSSVTFPTIGSAEGISFPGSPPWSGGDSPRMGSMGRMMTLSTASLVDAELMYNWPRSGMRSRVQSRLQDIEAGWRTRRESSAYAAELNAVSMQHLRTLLRQELRRAGVLDVAEWESTLVNLGLKLSITPFGNPRAGDSIDARDWVKIKRIPGGAPRDSECIDGVMITKNVAHKNMARAMKAPRVMLVTFPFEYQRVEGQFTPLEPLLAQEREYLANLVSRVAALRPHIVLVEKSVSRIALELLLARNIAVGRTVKASAVAAVSRATQADIISSIDRLALEPHLGHAGRFRVQTFEHELIPGRRKSYMRFEGCHREHGVTLAIRGGDIDVLTKIKAITKFMVFTVRNLKMETFLWRDLLLSMPQLPPEASLLPVASDSHPRDGGDTTPQPEKPNADDDDQNDTPPDPLEALSVRIREVADKYRTTFLSVSATLRFPAPYPVRHMLELDEKLRALKREWERDEAKQILVSERNDLMHRIESTATSPNEGSIDLPKTPTPGDVATLRNIDEQLGYFDPLPPPLSAVTASSFMSEKTVSSFVKAATADQPVRIKQPSEIALQSSVEAARVDIEEYRKMWSWYVQRNADDFRIEQYQKITFMKSLVPVTTMDLCKSCGPPLLENHHFYGKDDLTLGQYIERSVNLMNDHCPEKHCDKPMKNHSTVYVHNDSRVVITVEQMNDRETWKGPAAAILEHPDRMITWSVCQSCHLSTPFIPLTDESWRYSFSKYLELFFYPAEVVPLSGIACFHNVYKHHVRYFWWRHVAVRCQLMPVTLSEAVFPPVHTRIRPETLVELKNSDYESILHRQSAFWDSVVRRIHTISASELQCQGQEKLEKMAKLASLTPELLVRAEADRHELLALTRKVYDNSAMTDTLAFSEVRTALQAKVLLWDQKFAEYEHIFIATERDIIRRATASQLRRLFANQELATDRLTHPSVAEVDEKVSIVPLDLVSPVPSDITETLPSYASESETASIISADPLPTASDGDFSSSSRNSLDTPTPTDAQSSFATNDTTPTAQTMTITEGEQPCSPTTTEEHADHDSDSTIEAPTNTVRHGNSAGIVPSGSGAEGSSAGKDPAQFISRLPRRAKMNPGFADLVKRFQEAQETIPPDSAPPSAFQKPVEDGDTSDALRGRSADLRNKLRRKHRAKTSKPKKRDSGFGSDFERSYAANVGPRYLESGATSRIPAPARPIFMRQSSSTFKAASNAGNLGLGSRPPPSKGKMPLRPHERSLSNKPSMSSLNAFRAGARRVTGPISSKVSTLTKKYERLAIDADKAARRVSNLRYRRARPLATTQAKIQVFDNVKDAIRDESDSESSESEADDEDDGEEETAPGAPDVVAVAGIPVIQTETASPERKQVVGPPMPLAVGHEPPSPSPMVIDLPVPLILESPAPSEASSPTLSAVASSIAPSVSSHISEVDLVSSAEKHPSLLKSIAAMGLWPGSRPGDWPPLDYPSSSLDHIFADSPIVIREDEPTSIISFALSTKDYKEQIKLAQRAKIPVSFEAYVPEQAHHMPDHDTSWGMINPEDLIPNVEDVLKQQTAIHSNQIFESGGTTIFCRVFFAEQFDALRRSCGCETSFVESLARCLKWDAAGGKSGSAFLKTRDDRFIAKELSRPELAAMTKFAPKYFEYMSNAFSMKRPSVLAKVFGFYKIGYKNPNTGRAMRLNLLVMENVFYERRFSKIYDLKGSMRNRLIHSTGKVNEVLLDENLVQSAHLTPWYIREHTKCMLRAALWNDTNFLCDLNVMDYSLLVGVDSERNELVVGIVDYIRTYTWDKKLESWVKESTFLGGAKGEPTIVTPRQYKTRFLSAMERYLMMVPDRWMKRPDQPDPSHEDLEAKQDAS</sequence>
<protein>
    <recommendedName>
        <fullName evidence="2">1-phosphatidylinositol-3-phosphate 5-kinase</fullName>
        <ecNumber evidence="2">2.7.1.150</ecNumber>
    </recommendedName>
    <alternativeName>
        <fullName evidence="10">Type III PIP kinase</fullName>
    </alternativeName>
</protein>
<dbReference type="EC" id="2.7.1.150" evidence="2"/>
<dbReference type="FunFam" id="3.30.40.10:FF:000283">
    <property type="entry name" value="1-phosphatidylinositol-3-phosphate 5-kinase (Fab1)"/>
    <property type="match status" value="1"/>
</dbReference>
<dbReference type="InterPro" id="IPR002498">
    <property type="entry name" value="PInositol-4-P-4/5-kinase_core"/>
</dbReference>
<dbReference type="GO" id="GO:0010008">
    <property type="term" value="C:endosome membrane"/>
    <property type="evidence" value="ECO:0007669"/>
    <property type="project" value="TreeGrafter"/>
</dbReference>
<evidence type="ECO:0000256" key="9">
    <source>
        <dbReference type="ARBA" id="ARBA00022840"/>
    </source>
</evidence>
<proteinExistence type="predicted"/>
<feature type="domain" description="PIPK" evidence="15">
    <location>
        <begin position="1981"/>
        <end position="2305"/>
    </location>
</feature>
<evidence type="ECO:0000256" key="8">
    <source>
        <dbReference type="ARBA" id="ARBA00022833"/>
    </source>
</evidence>
<evidence type="ECO:0000256" key="3">
    <source>
        <dbReference type="ARBA" id="ARBA00022679"/>
    </source>
</evidence>
<feature type="compositionally biased region" description="Low complexity" evidence="13">
    <location>
        <begin position="12"/>
        <end position="26"/>
    </location>
</feature>
<dbReference type="InterPro" id="IPR017455">
    <property type="entry name" value="Znf_FYVE-rel"/>
</dbReference>
<dbReference type="SUPFAM" id="SSF52029">
    <property type="entry name" value="GroEL apical domain-like"/>
    <property type="match status" value="1"/>
</dbReference>
<feature type="compositionally biased region" description="Low complexity" evidence="13">
    <location>
        <begin position="462"/>
        <end position="483"/>
    </location>
</feature>
<accession>A0A165ES64</accession>
<evidence type="ECO:0000259" key="14">
    <source>
        <dbReference type="PROSITE" id="PS50178"/>
    </source>
</evidence>
<evidence type="ECO:0000256" key="12">
    <source>
        <dbReference type="PROSITE-ProRule" id="PRU00781"/>
    </source>
</evidence>
<dbReference type="InterPro" id="IPR027484">
    <property type="entry name" value="PInositol-4-P-5-kinase_N"/>
</dbReference>
<feature type="region of interest" description="Disordered" evidence="13">
    <location>
        <begin position="861"/>
        <end position="899"/>
    </location>
</feature>
<evidence type="ECO:0000256" key="11">
    <source>
        <dbReference type="PROSITE-ProRule" id="PRU00091"/>
    </source>
</evidence>
<keyword evidence="3 12" id="KW-0808">Transferase</keyword>
<evidence type="ECO:0000256" key="13">
    <source>
        <dbReference type="SAM" id="MobiDB-lite"/>
    </source>
</evidence>
<dbReference type="Gene3D" id="3.30.40.10">
    <property type="entry name" value="Zinc/RING finger domain, C3HC4 (zinc finger)"/>
    <property type="match status" value="1"/>
</dbReference>
<feature type="region of interest" description="Disordered" evidence="13">
    <location>
        <begin position="411"/>
        <end position="523"/>
    </location>
</feature>
<evidence type="ECO:0000256" key="4">
    <source>
        <dbReference type="ARBA" id="ARBA00022723"/>
    </source>
</evidence>
<feature type="compositionally biased region" description="Low complexity" evidence="13">
    <location>
        <begin position="506"/>
        <end position="521"/>
    </location>
</feature>
<dbReference type="STRING" id="1353952.A0A165ES64"/>
<evidence type="ECO:0000256" key="10">
    <source>
        <dbReference type="ARBA" id="ARBA00075294"/>
    </source>
</evidence>
<feature type="region of interest" description="Disordered" evidence="13">
    <location>
        <begin position="71"/>
        <end position="143"/>
    </location>
</feature>
<dbReference type="OrthoDB" id="158357at2759"/>
<feature type="region of interest" description="Disordered" evidence="13">
    <location>
        <begin position="1693"/>
        <end position="1727"/>
    </location>
</feature>
<feature type="compositionally biased region" description="Basic residues" evidence="13">
    <location>
        <begin position="1630"/>
        <end position="1644"/>
    </location>
</feature>
<keyword evidence="9 12" id="KW-0067">ATP-binding</keyword>
<dbReference type="EMBL" id="KV423995">
    <property type="protein sequence ID" value="KZT55422.1"/>
    <property type="molecule type" value="Genomic_DNA"/>
</dbReference>
<feature type="region of interest" description="Disordered" evidence="13">
    <location>
        <begin position="1595"/>
        <end position="1654"/>
    </location>
</feature>
<evidence type="ECO:0000256" key="6">
    <source>
        <dbReference type="ARBA" id="ARBA00022771"/>
    </source>
</evidence>
<evidence type="ECO:0000256" key="7">
    <source>
        <dbReference type="ARBA" id="ARBA00022777"/>
    </source>
</evidence>
<dbReference type="Proteomes" id="UP000076842">
    <property type="component" value="Unassembled WGS sequence"/>
</dbReference>
<evidence type="ECO:0000256" key="2">
    <source>
        <dbReference type="ARBA" id="ARBA00012009"/>
    </source>
</evidence>
<dbReference type="FunFam" id="3.30.800.10:FF:000005">
    <property type="entry name" value="1-phosphatidylinositol-3-phosphate 5-kinase (Fab1)"/>
    <property type="match status" value="1"/>
</dbReference>
<feature type="region of interest" description="Disordered" evidence="13">
    <location>
        <begin position="1452"/>
        <end position="1566"/>
    </location>
</feature>
<dbReference type="InterPro" id="IPR027409">
    <property type="entry name" value="GroEL-like_apical_dom_sf"/>
</dbReference>
<feature type="compositionally biased region" description="Low complexity" evidence="13">
    <location>
        <begin position="1553"/>
        <end position="1563"/>
    </location>
</feature>
<dbReference type="InterPro" id="IPR027483">
    <property type="entry name" value="PInositol-4-P-4/5-kinase_C_sf"/>
</dbReference>
<dbReference type="PROSITE" id="PS51455">
    <property type="entry name" value="PIPK"/>
    <property type="match status" value="1"/>
</dbReference>
<keyword evidence="8" id="KW-0862">Zinc</keyword>
<dbReference type="CDD" id="cd03334">
    <property type="entry name" value="Fab1_TCP"/>
    <property type="match status" value="1"/>
</dbReference>
<keyword evidence="7 12" id="KW-0418">Kinase</keyword>
<feature type="region of interest" description="Disordered" evidence="13">
    <location>
        <begin position="1"/>
        <end position="49"/>
    </location>
</feature>